<dbReference type="CDD" id="cd09110">
    <property type="entry name" value="PLDc_CLS_1"/>
    <property type="match status" value="1"/>
</dbReference>
<dbReference type="SUPFAM" id="SSF56024">
    <property type="entry name" value="Phospholipase D/nuclease"/>
    <property type="match status" value="2"/>
</dbReference>
<evidence type="ECO:0000256" key="7">
    <source>
        <dbReference type="ARBA" id="ARBA00023136"/>
    </source>
</evidence>
<dbReference type="PANTHER" id="PTHR21248">
    <property type="entry name" value="CARDIOLIPIN SYNTHASE"/>
    <property type="match status" value="1"/>
</dbReference>
<dbReference type="InterPro" id="IPR001736">
    <property type="entry name" value="PLipase_D/transphosphatidylase"/>
</dbReference>
<protein>
    <recommendedName>
        <fullName evidence="8">Cardiolipin synthase</fullName>
        <ecNumber evidence="8">2.7.8.-</ecNumber>
    </recommendedName>
</protein>
<dbReference type="GO" id="GO:0032049">
    <property type="term" value="P:cardiolipin biosynthetic process"/>
    <property type="evidence" value="ECO:0007669"/>
    <property type="project" value="UniProtKB-UniRule"/>
</dbReference>
<keyword evidence="2" id="KW-1003">Cell membrane</keyword>
<dbReference type="Gene3D" id="3.30.870.10">
    <property type="entry name" value="Endonuclease Chain A"/>
    <property type="match status" value="2"/>
</dbReference>
<dbReference type="GO" id="GO:0008808">
    <property type="term" value="F:cardiolipin synthase activity"/>
    <property type="evidence" value="ECO:0007669"/>
    <property type="project" value="UniProtKB-UniRule"/>
</dbReference>
<evidence type="ECO:0000256" key="2">
    <source>
        <dbReference type="ARBA" id="ARBA00022475"/>
    </source>
</evidence>
<dbReference type="EC" id="2.7.8.-" evidence="8"/>
<comment type="subcellular location">
    <subcellularLocation>
        <location evidence="1">Cell membrane</location>
    </subcellularLocation>
</comment>
<evidence type="ECO:0000256" key="1">
    <source>
        <dbReference type="ARBA" id="ARBA00004236"/>
    </source>
</evidence>
<keyword evidence="6" id="KW-1133">Transmembrane helix</keyword>
<organism evidence="10 11">
    <name type="scientific">Chitinimonas arctica</name>
    <dbReference type="NCBI Taxonomy" id="2594795"/>
    <lineage>
        <taxon>Bacteria</taxon>
        <taxon>Pseudomonadati</taxon>
        <taxon>Pseudomonadota</taxon>
        <taxon>Betaproteobacteria</taxon>
        <taxon>Neisseriales</taxon>
        <taxon>Chitinibacteraceae</taxon>
        <taxon>Chitinimonas</taxon>
    </lineage>
</organism>
<dbReference type="GO" id="GO:0005886">
    <property type="term" value="C:plasma membrane"/>
    <property type="evidence" value="ECO:0007669"/>
    <property type="project" value="UniProtKB-SubCell"/>
</dbReference>
<keyword evidence="4" id="KW-0812">Transmembrane</keyword>
<dbReference type="SMART" id="SM00155">
    <property type="entry name" value="PLDc"/>
    <property type="match status" value="2"/>
</dbReference>
<name>A0A516SBQ1_9NEIS</name>
<gene>
    <name evidence="10" type="primary">cls</name>
    <name evidence="10" type="ORF">FNU76_03965</name>
</gene>
<keyword evidence="3" id="KW-0808">Transferase</keyword>
<dbReference type="InterPro" id="IPR025202">
    <property type="entry name" value="PLD-like_dom"/>
</dbReference>
<keyword evidence="11" id="KW-1185">Reference proteome</keyword>
<dbReference type="Pfam" id="PF13091">
    <property type="entry name" value="PLDc_2"/>
    <property type="match status" value="2"/>
</dbReference>
<evidence type="ECO:0000313" key="10">
    <source>
        <dbReference type="EMBL" id="QDQ25574.1"/>
    </source>
</evidence>
<proteinExistence type="predicted"/>
<sequence>MKIPQHATRIGLISACCVFTAVSCSSLPSSAPADLPQQSGQVQLANSRGPLSIKQSKAILEPLRRRFGDSDLLGRHIAVEEAVVGRPLLVGNQVSLLIDGPATYQAMFSAIEAARDHINLETYIYEDDELGRKVAEMLLAKQAQGVQVNLIYDSVGSINTPRAFFDRLRDAGIRVLEFNPVNPLKARKGWELNSRDHRKLLVVDGETAFLGGINISGVYSRGSFARSSGDKDKTPWRDTHLRIQGPAVAEFQRLFLETWQKQKGEALAARKYFPPLAQKGPELVRALGSAPDAEHSVNYLTLLSAIDSASDHISITNAYFVPDRQLLNALKQAARRGVQVKLILPGTSDFWATYHAGRSRYAELLAAGVRIFERRGALLHAKSAEIDGVWSCVGSTNLDWRSFLHNNEVDAAVLGSGFASQMQAMFQRDLQSSDEIIASQWSRRSLLMRIKEAGARIWQYWL</sequence>
<evidence type="ECO:0000256" key="3">
    <source>
        <dbReference type="ARBA" id="ARBA00022679"/>
    </source>
</evidence>
<evidence type="ECO:0000313" key="11">
    <source>
        <dbReference type="Proteomes" id="UP000317550"/>
    </source>
</evidence>
<dbReference type="EMBL" id="CP041730">
    <property type="protein sequence ID" value="QDQ25574.1"/>
    <property type="molecule type" value="Genomic_DNA"/>
</dbReference>
<dbReference type="Proteomes" id="UP000317550">
    <property type="component" value="Chromosome"/>
</dbReference>
<accession>A0A516SBQ1</accession>
<feature type="domain" description="PLD phosphodiesterase" evidence="9">
    <location>
        <begin position="192"/>
        <end position="219"/>
    </location>
</feature>
<feature type="domain" description="PLD phosphodiesterase" evidence="9">
    <location>
        <begin position="375"/>
        <end position="402"/>
    </location>
</feature>
<dbReference type="PROSITE" id="PS51257">
    <property type="entry name" value="PROKAR_LIPOPROTEIN"/>
    <property type="match status" value="1"/>
</dbReference>
<keyword evidence="7" id="KW-0472">Membrane</keyword>
<dbReference type="KEGG" id="cari:FNU76_03965"/>
<evidence type="ECO:0000256" key="6">
    <source>
        <dbReference type="ARBA" id="ARBA00022989"/>
    </source>
</evidence>
<dbReference type="RefSeq" id="WP_143856499.1">
    <property type="nucleotide sequence ID" value="NZ_CP041730.1"/>
</dbReference>
<reference evidence="11" key="1">
    <citation type="submission" date="2019-07" db="EMBL/GenBank/DDBJ databases">
        <title>Chitinimonas sp. nov., isolated from Ny-Alesund, arctica soil.</title>
        <authorList>
            <person name="Xu Q."/>
            <person name="Peng F."/>
        </authorList>
    </citation>
    <scope>NUCLEOTIDE SEQUENCE [LARGE SCALE GENOMIC DNA]</scope>
    <source>
        <strain evidence="11">R3-44</strain>
    </source>
</reference>
<dbReference type="CDD" id="cd09159">
    <property type="entry name" value="PLDc_ybhO_like_2"/>
    <property type="match status" value="1"/>
</dbReference>
<dbReference type="PROSITE" id="PS50035">
    <property type="entry name" value="PLD"/>
    <property type="match status" value="2"/>
</dbReference>
<evidence type="ECO:0000256" key="8">
    <source>
        <dbReference type="NCBIfam" id="TIGR04265"/>
    </source>
</evidence>
<dbReference type="OrthoDB" id="9762009at2"/>
<dbReference type="AlphaFoldDB" id="A0A516SBQ1"/>
<dbReference type="NCBIfam" id="TIGR04265">
    <property type="entry name" value="bac_cardiolipin"/>
    <property type="match status" value="1"/>
</dbReference>
<dbReference type="PANTHER" id="PTHR21248:SF22">
    <property type="entry name" value="PHOSPHOLIPASE D"/>
    <property type="match status" value="1"/>
</dbReference>
<evidence type="ECO:0000256" key="4">
    <source>
        <dbReference type="ARBA" id="ARBA00022692"/>
    </source>
</evidence>
<dbReference type="InterPro" id="IPR022924">
    <property type="entry name" value="Cardiolipin_synthase"/>
</dbReference>
<evidence type="ECO:0000256" key="5">
    <source>
        <dbReference type="ARBA" id="ARBA00022737"/>
    </source>
</evidence>
<evidence type="ECO:0000259" key="9">
    <source>
        <dbReference type="PROSITE" id="PS50035"/>
    </source>
</evidence>
<keyword evidence="5" id="KW-0677">Repeat</keyword>